<keyword evidence="6" id="KW-1185">Reference proteome</keyword>
<dbReference type="SUPFAM" id="SSF52540">
    <property type="entry name" value="P-loop containing nucleoside triphosphate hydrolases"/>
    <property type="match status" value="1"/>
</dbReference>
<keyword evidence="3 5" id="KW-0067">ATP-binding</keyword>
<accession>A0A934UXB1</accession>
<keyword evidence="2" id="KW-0547">Nucleotide-binding</keyword>
<feature type="domain" description="ABC transporter" evidence="4">
    <location>
        <begin position="7"/>
        <end position="212"/>
    </location>
</feature>
<gene>
    <name evidence="5" type="ORF">JD292_04930</name>
</gene>
<dbReference type="Gene3D" id="3.40.50.300">
    <property type="entry name" value="P-loop containing nucleotide triphosphate hydrolases"/>
    <property type="match status" value="1"/>
</dbReference>
<dbReference type="PANTHER" id="PTHR42788">
    <property type="entry name" value="TAURINE IMPORT ATP-BINDING PROTEIN-RELATED"/>
    <property type="match status" value="1"/>
</dbReference>
<dbReference type="InterPro" id="IPR003439">
    <property type="entry name" value="ABC_transporter-like_ATP-bd"/>
</dbReference>
<evidence type="ECO:0000313" key="5">
    <source>
        <dbReference type="EMBL" id="MBK0421416.1"/>
    </source>
</evidence>
<evidence type="ECO:0000256" key="2">
    <source>
        <dbReference type="ARBA" id="ARBA00022741"/>
    </source>
</evidence>
<dbReference type="PROSITE" id="PS00211">
    <property type="entry name" value="ABC_TRANSPORTER_1"/>
    <property type="match status" value="1"/>
</dbReference>
<dbReference type="InterPro" id="IPR027417">
    <property type="entry name" value="P-loop_NTPase"/>
</dbReference>
<evidence type="ECO:0000259" key="4">
    <source>
        <dbReference type="PROSITE" id="PS50893"/>
    </source>
</evidence>
<dbReference type="GO" id="GO:0016887">
    <property type="term" value="F:ATP hydrolysis activity"/>
    <property type="evidence" value="ECO:0007669"/>
    <property type="project" value="InterPro"/>
</dbReference>
<name>A0A934UXB1_9MICO</name>
<dbReference type="PROSITE" id="PS50893">
    <property type="entry name" value="ABC_TRANSPORTER_2"/>
    <property type="match status" value="1"/>
</dbReference>
<dbReference type="InterPro" id="IPR003593">
    <property type="entry name" value="AAA+_ATPase"/>
</dbReference>
<dbReference type="EMBL" id="JAEHOI010000004">
    <property type="protein sequence ID" value="MBK0421416.1"/>
    <property type="molecule type" value="Genomic_DNA"/>
</dbReference>
<dbReference type="InterPro" id="IPR050166">
    <property type="entry name" value="ABC_transporter_ATP-bind"/>
</dbReference>
<dbReference type="SMART" id="SM00382">
    <property type="entry name" value="AAA"/>
    <property type="match status" value="1"/>
</dbReference>
<dbReference type="RefSeq" id="WP_200131631.1">
    <property type="nucleotide sequence ID" value="NZ_JAEHOI010000004.1"/>
</dbReference>
<evidence type="ECO:0000313" key="6">
    <source>
        <dbReference type="Proteomes" id="UP000618733"/>
    </source>
</evidence>
<dbReference type="InterPro" id="IPR017871">
    <property type="entry name" value="ABC_transporter-like_CS"/>
</dbReference>
<dbReference type="Proteomes" id="UP000618733">
    <property type="component" value="Unassembled WGS sequence"/>
</dbReference>
<dbReference type="PANTHER" id="PTHR42788:SF13">
    <property type="entry name" value="ALIPHATIC SULFONATES IMPORT ATP-BINDING PROTEIN SSUB"/>
    <property type="match status" value="1"/>
</dbReference>
<reference evidence="5" key="1">
    <citation type="submission" date="2020-12" db="EMBL/GenBank/DDBJ databases">
        <title>Leucobacter sp. CAS2, isolated from Chromium sludge.</title>
        <authorList>
            <person name="Xu Z."/>
        </authorList>
    </citation>
    <scope>NUCLEOTIDE SEQUENCE</scope>
    <source>
        <strain evidence="5">CSA2</strain>
    </source>
</reference>
<organism evidence="5 6">
    <name type="scientific">Leucobacter edaphi</name>
    <dbReference type="NCBI Taxonomy" id="2796472"/>
    <lineage>
        <taxon>Bacteria</taxon>
        <taxon>Bacillati</taxon>
        <taxon>Actinomycetota</taxon>
        <taxon>Actinomycetes</taxon>
        <taxon>Micrococcales</taxon>
        <taxon>Microbacteriaceae</taxon>
        <taxon>Leucobacter</taxon>
    </lineage>
</organism>
<dbReference type="GO" id="GO:0005524">
    <property type="term" value="F:ATP binding"/>
    <property type="evidence" value="ECO:0007669"/>
    <property type="project" value="UniProtKB-KW"/>
</dbReference>
<dbReference type="CDD" id="cd03230">
    <property type="entry name" value="ABC_DR_subfamily_A"/>
    <property type="match status" value="1"/>
</dbReference>
<evidence type="ECO:0000256" key="3">
    <source>
        <dbReference type="ARBA" id="ARBA00022840"/>
    </source>
</evidence>
<dbReference type="Pfam" id="PF00005">
    <property type="entry name" value="ABC_tran"/>
    <property type="match status" value="1"/>
</dbReference>
<evidence type="ECO:0000256" key="1">
    <source>
        <dbReference type="ARBA" id="ARBA00022448"/>
    </source>
</evidence>
<comment type="caution">
    <text evidence="5">The sequence shown here is derived from an EMBL/GenBank/DDBJ whole genome shotgun (WGS) entry which is preliminary data.</text>
</comment>
<proteinExistence type="predicted"/>
<dbReference type="AlphaFoldDB" id="A0A934UXB1"/>
<keyword evidence="1" id="KW-0813">Transport</keyword>
<sequence length="212" mass="23171">MSRPTALSVRGVSKRFGLNEVLRDVDLDLEVGEIGCLRAMSGAGKTTLLRIIAGLERPDTGTISGARPGDTAMLFQEDRLCEALTAVENVAFVHPDRRISRSAIRRDLAEILPDHGLDRPVRQLSGGMRRRVSLACAMHYPGHLLLLDEPFTGLDPGTKEVVARYLRERSRGRTVLAASHGEQDAELLGARTLRLSAGDGWEPRGPEEAEKT</sequence>
<protein>
    <submittedName>
        <fullName evidence="5">ABC transporter ATP-binding protein</fullName>
    </submittedName>
</protein>